<dbReference type="InterPro" id="IPR034333">
    <property type="entry name" value="GST_Zeta_N"/>
</dbReference>
<dbReference type="InterPro" id="IPR010987">
    <property type="entry name" value="Glutathione-S-Trfase_C-like"/>
</dbReference>
<dbReference type="AlphaFoldDB" id="A0A366JD63"/>
<evidence type="ECO:0000313" key="5">
    <source>
        <dbReference type="Proteomes" id="UP000252792"/>
    </source>
</evidence>
<dbReference type="Proteomes" id="UP000252792">
    <property type="component" value="Unassembled WGS sequence"/>
</dbReference>
<name>A0A366JD63_9GAMM</name>
<dbReference type="Gene3D" id="1.20.1050.10">
    <property type="match status" value="1"/>
</dbReference>
<dbReference type="InterPro" id="IPR036249">
    <property type="entry name" value="Thioredoxin-like_sf"/>
</dbReference>
<dbReference type="InterPro" id="IPR004045">
    <property type="entry name" value="Glutathione_S-Trfase_N"/>
</dbReference>
<dbReference type="Pfam" id="PF02798">
    <property type="entry name" value="GST_N"/>
    <property type="match status" value="1"/>
</dbReference>
<dbReference type="CDD" id="cd03191">
    <property type="entry name" value="GST_C_Zeta"/>
    <property type="match status" value="1"/>
</dbReference>
<evidence type="ECO:0000259" key="3">
    <source>
        <dbReference type="PROSITE" id="PS50405"/>
    </source>
</evidence>
<dbReference type="InterPro" id="IPR005955">
    <property type="entry name" value="GST_Zeta"/>
</dbReference>
<dbReference type="InterPro" id="IPR036282">
    <property type="entry name" value="Glutathione-S-Trfase_C_sf"/>
</dbReference>
<dbReference type="PANTHER" id="PTHR42673:SF4">
    <property type="entry name" value="MALEYLACETOACETATE ISOMERASE"/>
    <property type="match status" value="1"/>
</dbReference>
<evidence type="ECO:0000256" key="1">
    <source>
        <dbReference type="ARBA" id="ARBA00010007"/>
    </source>
</evidence>
<sequence length="213" mass="23894">MQLYHFFNSSTSYRVRIALALKGVDYQHHGVNIRIDEQASEEHIKLNPAKGVPVLVTDDGQTLTQSMAILDYLECSYPETPLLPDNTLAKARILEVAHIIASDMHPVNNLRILSYLKNELGISEEQKVTWYQHWINEGFTSVEALLTRHGHGSYCFGDKATLADCCLIPQVANALRFGCNLSAFPKVLAVYDHCQLQPAFQRAAPNQQPDFIA</sequence>
<dbReference type="GO" id="GO:0016034">
    <property type="term" value="F:maleylacetoacetate isomerase activity"/>
    <property type="evidence" value="ECO:0007669"/>
    <property type="project" value="TreeGrafter"/>
</dbReference>
<dbReference type="InterPro" id="IPR034330">
    <property type="entry name" value="GST_Zeta_C"/>
</dbReference>
<keyword evidence="4" id="KW-0413">Isomerase</keyword>
<dbReference type="SUPFAM" id="SSF47616">
    <property type="entry name" value="GST C-terminal domain-like"/>
    <property type="match status" value="1"/>
</dbReference>
<dbReference type="SFLD" id="SFLDS00019">
    <property type="entry name" value="Glutathione_Transferase_(cytos"/>
    <property type="match status" value="1"/>
</dbReference>
<dbReference type="InterPro" id="IPR040079">
    <property type="entry name" value="Glutathione_S-Trfase"/>
</dbReference>
<comment type="similarity">
    <text evidence="1">Belongs to the GST superfamily. Zeta family.</text>
</comment>
<organism evidence="4 5">
    <name type="scientific">Marinomonas rhizomae</name>
    <dbReference type="NCBI Taxonomy" id="491948"/>
    <lineage>
        <taxon>Bacteria</taxon>
        <taxon>Pseudomonadati</taxon>
        <taxon>Pseudomonadota</taxon>
        <taxon>Gammaproteobacteria</taxon>
        <taxon>Oceanospirillales</taxon>
        <taxon>Oceanospirillaceae</taxon>
        <taxon>Marinomonas</taxon>
    </lineage>
</organism>
<comment type="caution">
    <text evidence="4">The sequence shown here is derived from an EMBL/GenBank/DDBJ whole genome shotgun (WGS) entry which is preliminary data.</text>
</comment>
<dbReference type="PROSITE" id="PS50405">
    <property type="entry name" value="GST_CTER"/>
    <property type="match status" value="1"/>
</dbReference>
<dbReference type="CDD" id="cd03042">
    <property type="entry name" value="GST_N_Zeta"/>
    <property type="match status" value="1"/>
</dbReference>
<keyword evidence="4" id="KW-0670">Pyruvate</keyword>
<dbReference type="SUPFAM" id="SSF52833">
    <property type="entry name" value="Thioredoxin-like"/>
    <property type="match status" value="1"/>
</dbReference>
<keyword evidence="5" id="KW-1185">Reference proteome</keyword>
<feature type="domain" description="GST N-terminal" evidence="2">
    <location>
        <begin position="1"/>
        <end position="81"/>
    </location>
</feature>
<dbReference type="GO" id="GO:0005737">
    <property type="term" value="C:cytoplasm"/>
    <property type="evidence" value="ECO:0007669"/>
    <property type="project" value="InterPro"/>
</dbReference>
<protein>
    <submittedName>
        <fullName evidence="4">Maleylpyruvate isomerase</fullName>
    </submittedName>
</protein>
<dbReference type="OrthoDB" id="509852at2"/>
<dbReference type="GO" id="GO:0004364">
    <property type="term" value="F:glutathione transferase activity"/>
    <property type="evidence" value="ECO:0007669"/>
    <property type="project" value="TreeGrafter"/>
</dbReference>
<reference evidence="4 5" key="1">
    <citation type="submission" date="2018-06" db="EMBL/GenBank/DDBJ databases">
        <title>Genomic Encyclopedia of Type Strains, Phase III (KMG-III): the genomes of soil and plant-associated and newly described type strains.</title>
        <authorList>
            <person name="Whitman W."/>
        </authorList>
    </citation>
    <scope>NUCLEOTIDE SEQUENCE [LARGE SCALE GENOMIC DNA]</scope>
    <source>
        <strain evidence="4 5">CECT 7377</strain>
    </source>
</reference>
<gene>
    <name evidence="4" type="ORF">DFP80_104222</name>
</gene>
<dbReference type="SFLD" id="SFLDG00358">
    <property type="entry name" value="Main_(cytGST)"/>
    <property type="match status" value="1"/>
</dbReference>
<dbReference type="NCBIfam" id="TIGR01262">
    <property type="entry name" value="maiA"/>
    <property type="match status" value="1"/>
</dbReference>
<dbReference type="EMBL" id="QNSE01000004">
    <property type="protein sequence ID" value="RBP84319.1"/>
    <property type="molecule type" value="Genomic_DNA"/>
</dbReference>
<evidence type="ECO:0000259" key="2">
    <source>
        <dbReference type="PROSITE" id="PS50404"/>
    </source>
</evidence>
<proteinExistence type="inferred from homology"/>
<accession>A0A366JD63</accession>
<dbReference type="GO" id="GO:0006559">
    <property type="term" value="P:L-phenylalanine catabolic process"/>
    <property type="evidence" value="ECO:0007669"/>
    <property type="project" value="TreeGrafter"/>
</dbReference>
<dbReference type="FunFam" id="1.20.1050.10:FF:000017">
    <property type="entry name" value="Maleylacetoacetate isomerase"/>
    <property type="match status" value="1"/>
</dbReference>
<dbReference type="PANTHER" id="PTHR42673">
    <property type="entry name" value="MALEYLACETOACETATE ISOMERASE"/>
    <property type="match status" value="1"/>
</dbReference>
<feature type="domain" description="GST C-terminal" evidence="3">
    <location>
        <begin position="86"/>
        <end position="211"/>
    </location>
</feature>
<dbReference type="GO" id="GO:0006749">
    <property type="term" value="P:glutathione metabolic process"/>
    <property type="evidence" value="ECO:0007669"/>
    <property type="project" value="TreeGrafter"/>
</dbReference>
<evidence type="ECO:0000313" key="4">
    <source>
        <dbReference type="EMBL" id="RBP84319.1"/>
    </source>
</evidence>
<dbReference type="RefSeq" id="WP_113915963.1">
    <property type="nucleotide sequence ID" value="NZ_QNSE01000004.1"/>
</dbReference>
<dbReference type="Gene3D" id="3.40.30.10">
    <property type="entry name" value="Glutaredoxin"/>
    <property type="match status" value="1"/>
</dbReference>
<dbReference type="PROSITE" id="PS50404">
    <property type="entry name" value="GST_NTER"/>
    <property type="match status" value="1"/>
</dbReference>